<dbReference type="PROSITE" id="PS51257">
    <property type="entry name" value="PROKAR_LIPOPROTEIN"/>
    <property type="match status" value="1"/>
</dbReference>
<keyword evidence="2" id="KW-1185">Reference proteome</keyword>
<dbReference type="EMBL" id="CAXJIO010000018">
    <property type="protein sequence ID" value="CAL2104690.1"/>
    <property type="molecule type" value="Genomic_DNA"/>
</dbReference>
<dbReference type="RefSeq" id="WP_348714188.1">
    <property type="nucleotide sequence ID" value="NZ_CAXJIO010000018.1"/>
</dbReference>
<protein>
    <recommendedName>
        <fullName evidence="3">Lipoprotein</fullName>
    </recommendedName>
</protein>
<evidence type="ECO:0000313" key="2">
    <source>
        <dbReference type="Proteomes" id="UP001497527"/>
    </source>
</evidence>
<sequence length="301" mass="35210">MKKLILLLLLGGLISCSKNNELKEIQILFGPSFLNPTKFTIDIKEKTILQYNYQINSEDTFTVLYEKEFPIGSVVFDKFLRDLKESKLDSTITHRKDILDGIGYRISKIYNRGDTISLTSNLTRRNEESGLEYKMLDAFFDLAYQSINDYDGVSGLENIQDYFYYGLPIKKMDKEPLEYRVWGSISGCREDNEEFIDFLNNLPADKPVIFDLRNGSIAYCLNDVLEEFSQKRELYFYGDQNAMESKSIMEEIKLAEKNGEELSELRKQAYEIHKEMYEYWKNNTKINSSLTKEEVLNKIDK</sequence>
<comment type="caution">
    <text evidence="1">The sequence shown here is derived from an EMBL/GenBank/DDBJ whole genome shotgun (WGS) entry which is preliminary data.</text>
</comment>
<organism evidence="1 2">
    <name type="scientific">Tenacibaculum polynesiense</name>
    <dbReference type="NCBI Taxonomy" id="3137857"/>
    <lineage>
        <taxon>Bacteria</taxon>
        <taxon>Pseudomonadati</taxon>
        <taxon>Bacteroidota</taxon>
        <taxon>Flavobacteriia</taxon>
        <taxon>Flavobacteriales</taxon>
        <taxon>Flavobacteriaceae</taxon>
        <taxon>Tenacibaculum</taxon>
    </lineage>
</organism>
<evidence type="ECO:0000313" key="1">
    <source>
        <dbReference type="EMBL" id="CAL2104690.1"/>
    </source>
</evidence>
<proteinExistence type="predicted"/>
<gene>
    <name evidence="1" type="ORF">T190423A01A_90115</name>
</gene>
<dbReference type="Proteomes" id="UP001497527">
    <property type="component" value="Unassembled WGS sequence"/>
</dbReference>
<reference evidence="1 2" key="1">
    <citation type="submission" date="2024-05" db="EMBL/GenBank/DDBJ databases">
        <authorList>
            <person name="Duchaud E."/>
        </authorList>
    </citation>
    <scope>NUCLEOTIDE SEQUENCE [LARGE SCALE GENOMIC DNA]</scope>
    <source>
        <strain evidence="1">Ena-SAMPLE-TAB-13-05-2024-13:56:06:370-140308</strain>
    </source>
</reference>
<accession>A0ABP1F3M2</accession>
<name>A0ABP1F3M2_9FLAO</name>
<evidence type="ECO:0008006" key="3">
    <source>
        <dbReference type="Google" id="ProtNLM"/>
    </source>
</evidence>